<dbReference type="PANTHER" id="PTHR21451">
    <property type="entry name" value="HISTONE H3 METHYLTRANSFERASE"/>
    <property type="match status" value="1"/>
</dbReference>
<evidence type="ECO:0000256" key="1">
    <source>
        <dbReference type="ARBA" id="ARBA00012190"/>
    </source>
</evidence>
<dbReference type="InterPro" id="IPR030445">
    <property type="entry name" value="H3-K79_meTrfase"/>
</dbReference>
<evidence type="ECO:0000256" key="4">
    <source>
        <dbReference type="ARBA" id="ARBA00029821"/>
    </source>
</evidence>
<comment type="caution">
    <text evidence="8">The sequence shown here is derived from an EMBL/GenBank/DDBJ whole genome shotgun (WGS) entry which is preliminary data.</text>
</comment>
<proteinExistence type="predicted"/>
<feature type="domain" description="DOT1" evidence="7">
    <location>
        <begin position="73"/>
        <end position="131"/>
    </location>
</feature>
<evidence type="ECO:0000256" key="6">
    <source>
        <dbReference type="SAM" id="MobiDB-lite"/>
    </source>
</evidence>
<sequence length="420" mass="47583">AKRIGKAYVSFLHPVSTMRWLATVLTGWAASTDPQVALRSDVERVLHSYWRGREGYKISAKEEKRLNRGVDAGTYGELAPEGARLLAEEWGLCSSTESVFADLGSGVGKLVAQAYLEWPVLRSRGVELSVSRHRRALEAWEALLLSEEAYELRRQALGLRGISREPDPLEEVQLLQGDLLDADISDVTHIYLSSLCFSESMMFEVAHKLQKEAVHLRGLASLRPLPRAGGAARLLELPMSWSQRAHGMRARTRPSLAVDLADLYDDFAIGWNELFDEEPGLKPAKELAKEPAPTAKGKKVPVPPYLRIGGGKRSVIERGMKERVLFCPANQIRKPAEAVELELEQLRSQLLKEHQTQRRERRLLRRLRRRCRPQAEELEGLERLRLMPLELPRMERKQSARSFFSQLGQKRLTDVPHSAR</sequence>
<dbReference type="Proteomes" id="UP001178507">
    <property type="component" value="Unassembled WGS sequence"/>
</dbReference>
<organism evidence="8 9">
    <name type="scientific">Effrenium voratum</name>
    <dbReference type="NCBI Taxonomy" id="2562239"/>
    <lineage>
        <taxon>Eukaryota</taxon>
        <taxon>Sar</taxon>
        <taxon>Alveolata</taxon>
        <taxon>Dinophyceae</taxon>
        <taxon>Suessiales</taxon>
        <taxon>Symbiodiniaceae</taxon>
        <taxon>Effrenium</taxon>
    </lineage>
</organism>
<evidence type="ECO:0000256" key="2">
    <source>
        <dbReference type="ARBA" id="ARBA00020987"/>
    </source>
</evidence>
<reference evidence="8" key="1">
    <citation type="submission" date="2023-08" db="EMBL/GenBank/DDBJ databases">
        <authorList>
            <person name="Chen Y."/>
            <person name="Shah S."/>
            <person name="Dougan E. K."/>
            <person name="Thang M."/>
            <person name="Chan C."/>
        </authorList>
    </citation>
    <scope>NUCLEOTIDE SEQUENCE</scope>
</reference>
<feature type="region of interest" description="Disordered" evidence="6">
    <location>
        <begin position="400"/>
        <end position="420"/>
    </location>
</feature>
<evidence type="ECO:0000259" key="7">
    <source>
        <dbReference type="Pfam" id="PF08123"/>
    </source>
</evidence>
<dbReference type="InterPro" id="IPR025789">
    <property type="entry name" value="DOT1_dom"/>
</dbReference>
<evidence type="ECO:0000256" key="5">
    <source>
        <dbReference type="ARBA" id="ARBA00047770"/>
    </source>
</evidence>
<comment type="catalytic activity">
    <reaction evidence="5">
        <text>L-lysyl(79)-[histone H3] + 3 S-adenosyl-L-methionine = N(6),N(6),N(6)-trimethyl-L-lysyl(79)-[histone H3] + 3 S-adenosyl-L-homocysteine + 3 H(+)</text>
        <dbReference type="Rhea" id="RHEA:60328"/>
        <dbReference type="Rhea" id="RHEA-COMP:15549"/>
        <dbReference type="Rhea" id="RHEA-COMP:15552"/>
        <dbReference type="ChEBI" id="CHEBI:15378"/>
        <dbReference type="ChEBI" id="CHEBI:29969"/>
        <dbReference type="ChEBI" id="CHEBI:57856"/>
        <dbReference type="ChEBI" id="CHEBI:59789"/>
        <dbReference type="ChEBI" id="CHEBI:61961"/>
        <dbReference type="EC" id="2.1.1.360"/>
    </reaction>
</comment>
<dbReference type="EC" id="2.1.1.360" evidence="1"/>
<dbReference type="GO" id="GO:0051726">
    <property type="term" value="P:regulation of cell cycle"/>
    <property type="evidence" value="ECO:0007669"/>
    <property type="project" value="InterPro"/>
</dbReference>
<accession>A0AA36I0W2</accession>
<evidence type="ECO:0000256" key="3">
    <source>
        <dbReference type="ARBA" id="ARBA00022853"/>
    </source>
</evidence>
<keyword evidence="3" id="KW-0156">Chromatin regulator</keyword>
<dbReference type="SUPFAM" id="SSF53335">
    <property type="entry name" value="S-adenosyl-L-methionine-dependent methyltransferases"/>
    <property type="match status" value="1"/>
</dbReference>
<evidence type="ECO:0000313" key="9">
    <source>
        <dbReference type="Proteomes" id="UP001178507"/>
    </source>
</evidence>
<name>A0AA36I0W2_9DINO</name>
<evidence type="ECO:0000313" key="8">
    <source>
        <dbReference type="EMBL" id="CAJ1378187.1"/>
    </source>
</evidence>
<dbReference type="GO" id="GO:0140956">
    <property type="term" value="F:histone H3K79 trimethyltransferase activity"/>
    <property type="evidence" value="ECO:0007669"/>
    <property type="project" value="UniProtKB-EC"/>
</dbReference>
<keyword evidence="9" id="KW-1185">Reference proteome</keyword>
<dbReference type="Gene3D" id="3.40.50.150">
    <property type="entry name" value="Vaccinia Virus protein VP39"/>
    <property type="match status" value="1"/>
</dbReference>
<dbReference type="Pfam" id="PF08123">
    <property type="entry name" value="DOT1"/>
    <property type="match status" value="1"/>
</dbReference>
<feature type="non-terminal residue" evidence="8">
    <location>
        <position position="1"/>
    </location>
</feature>
<protein>
    <recommendedName>
        <fullName evidence="2">Histone-lysine N-methyltransferase, H3 lysine-79 specific</fullName>
        <ecNumber evidence="1">2.1.1.360</ecNumber>
    </recommendedName>
    <alternativeName>
        <fullName evidence="4">Histone H3-K79 methyltransferase</fullName>
    </alternativeName>
</protein>
<dbReference type="EMBL" id="CAUJNA010000521">
    <property type="protein sequence ID" value="CAJ1378187.1"/>
    <property type="molecule type" value="Genomic_DNA"/>
</dbReference>
<dbReference type="AlphaFoldDB" id="A0AA36I0W2"/>
<dbReference type="InterPro" id="IPR029063">
    <property type="entry name" value="SAM-dependent_MTases_sf"/>
</dbReference>
<gene>
    <name evidence="8" type="ORF">EVOR1521_LOCUS6799</name>
</gene>
<dbReference type="PANTHER" id="PTHR21451:SF19">
    <property type="entry name" value="ACTIVATED IN BLOCKED UNFOLDED PROTEIN RESPONSE"/>
    <property type="match status" value="1"/>
</dbReference>